<gene>
    <name evidence="2" type="ORF">M9Y10_001711</name>
</gene>
<evidence type="ECO:0000313" key="3">
    <source>
        <dbReference type="Proteomes" id="UP001470230"/>
    </source>
</evidence>
<organism evidence="2 3">
    <name type="scientific">Tritrichomonas musculus</name>
    <dbReference type="NCBI Taxonomy" id="1915356"/>
    <lineage>
        <taxon>Eukaryota</taxon>
        <taxon>Metamonada</taxon>
        <taxon>Parabasalia</taxon>
        <taxon>Tritrichomonadida</taxon>
        <taxon>Tritrichomonadidae</taxon>
        <taxon>Tritrichomonas</taxon>
    </lineage>
</organism>
<reference evidence="2 3" key="1">
    <citation type="submission" date="2024-04" db="EMBL/GenBank/DDBJ databases">
        <title>Tritrichomonas musculus Genome.</title>
        <authorList>
            <person name="Alves-Ferreira E."/>
            <person name="Grigg M."/>
            <person name="Lorenzi H."/>
            <person name="Galac M."/>
        </authorList>
    </citation>
    <scope>NUCLEOTIDE SEQUENCE [LARGE SCALE GENOMIC DNA]</scope>
    <source>
        <strain evidence="2 3">EAF2021</strain>
    </source>
</reference>
<feature type="region of interest" description="Disordered" evidence="1">
    <location>
        <begin position="1"/>
        <end position="21"/>
    </location>
</feature>
<comment type="caution">
    <text evidence="2">The sequence shown here is derived from an EMBL/GenBank/DDBJ whole genome shotgun (WGS) entry which is preliminary data.</text>
</comment>
<keyword evidence="3" id="KW-1185">Reference proteome</keyword>
<accession>A0ABR2L7R5</accession>
<dbReference type="Proteomes" id="UP001470230">
    <property type="component" value="Unassembled WGS sequence"/>
</dbReference>
<evidence type="ECO:0000256" key="1">
    <source>
        <dbReference type="SAM" id="MobiDB-lite"/>
    </source>
</evidence>
<feature type="compositionally biased region" description="Low complexity" evidence="1">
    <location>
        <begin position="8"/>
        <end position="17"/>
    </location>
</feature>
<sequence>MDNDESSNTENNSWNFEVQNDRNIENNEIKTQMIPIASHRTNNRTKINITSQNQSNQNHIGKELNQNIIYDSDENQITLNIQSYQDDDQIYSSRSSLKNKTDVMRVSRPFSSQAPKRKKMTLFQPSPKPPKLTGPVTYYRSIDKIDKQLQRDFDESLRRKEIKRQMKSPYKENMVRLRSESVRSVRKQLQRNEILSRRQRKHEIVAYRSACEEEYESERRHCQVDYVSKTYRELRIMGV</sequence>
<name>A0ABR2L7R5_9EUKA</name>
<proteinExistence type="predicted"/>
<evidence type="ECO:0008006" key="4">
    <source>
        <dbReference type="Google" id="ProtNLM"/>
    </source>
</evidence>
<evidence type="ECO:0000313" key="2">
    <source>
        <dbReference type="EMBL" id="KAK8899395.1"/>
    </source>
</evidence>
<protein>
    <recommendedName>
        <fullName evidence="4">BZIP domain-containing protein</fullName>
    </recommendedName>
</protein>
<dbReference type="EMBL" id="JAPFFF010000001">
    <property type="protein sequence ID" value="KAK8899395.1"/>
    <property type="molecule type" value="Genomic_DNA"/>
</dbReference>